<keyword evidence="7" id="KW-1185">Reference proteome</keyword>
<dbReference type="SMART" id="SM00013">
    <property type="entry name" value="LRRNT"/>
    <property type="match status" value="1"/>
</dbReference>
<evidence type="ECO:0000256" key="3">
    <source>
        <dbReference type="SAM" id="MobiDB-lite"/>
    </source>
</evidence>
<name>A0AAV4E2U7_9GAST</name>
<accession>A0AAV4E2U7</accession>
<proteinExistence type="predicted"/>
<evidence type="ECO:0000256" key="2">
    <source>
        <dbReference type="ARBA" id="ARBA00022729"/>
    </source>
</evidence>
<reference evidence="6 7" key="1">
    <citation type="journal article" date="2021" name="Elife">
        <title>Chloroplast acquisition without the gene transfer in kleptoplastic sea slugs, Plakobranchus ocellatus.</title>
        <authorList>
            <person name="Maeda T."/>
            <person name="Takahashi S."/>
            <person name="Yoshida T."/>
            <person name="Shimamura S."/>
            <person name="Takaki Y."/>
            <person name="Nagai Y."/>
            <person name="Toyoda A."/>
            <person name="Suzuki Y."/>
            <person name="Arimoto A."/>
            <person name="Ishii H."/>
            <person name="Satoh N."/>
            <person name="Nishiyama T."/>
            <person name="Hasebe M."/>
            <person name="Maruyama T."/>
            <person name="Minagawa J."/>
            <person name="Obokata J."/>
            <person name="Shigenobu S."/>
        </authorList>
    </citation>
    <scope>NUCLEOTIDE SEQUENCE [LARGE SCALE GENOMIC DNA]</scope>
</reference>
<evidence type="ECO:0000256" key="4">
    <source>
        <dbReference type="SAM" id="Phobius"/>
    </source>
</evidence>
<dbReference type="InterPro" id="IPR000372">
    <property type="entry name" value="LRRNT"/>
</dbReference>
<dbReference type="Proteomes" id="UP000735302">
    <property type="component" value="Unassembled WGS sequence"/>
</dbReference>
<feature type="non-terminal residue" evidence="6">
    <location>
        <position position="170"/>
    </location>
</feature>
<dbReference type="EMBL" id="BLXT01008609">
    <property type="protein sequence ID" value="GFO50371.1"/>
    <property type="molecule type" value="Genomic_DNA"/>
</dbReference>
<feature type="transmembrane region" description="Helical" evidence="4">
    <location>
        <begin position="109"/>
        <end position="127"/>
    </location>
</feature>
<keyword evidence="4" id="KW-0472">Membrane</keyword>
<sequence length="170" mass="19304">MAPTRRKKPLFHTQFHGDRFTSASGDLSNKRQDVSAFVGDLPDTSTGQRFQSHPKRQHSNLSSAGHLGQHIYRYRNRQRHHNHQHHHPQQKSCTMNYITRSKGRVQTALLPRMSVVLTAMVVLFLALPGSGDSLPHCPRPCSCISRGFVDCSFRNLNVVPRGIPKHVQRL</sequence>
<protein>
    <submittedName>
        <fullName evidence="6">Matrix-remodeling-associated protein 5</fullName>
    </submittedName>
</protein>
<feature type="region of interest" description="Disordered" evidence="3">
    <location>
        <begin position="1"/>
        <end position="27"/>
    </location>
</feature>
<keyword evidence="4" id="KW-0812">Transmembrane</keyword>
<keyword evidence="1" id="KW-0433">Leucine-rich repeat</keyword>
<gene>
    <name evidence="6" type="ORF">PoB_007687600</name>
</gene>
<comment type="caution">
    <text evidence="6">The sequence shown here is derived from an EMBL/GenBank/DDBJ whole genome shotgun (WGS) entry which is preliminary data.</text>
</comment>
<evidence type="ECO:0000313" key="6">
    <source>
        <dbReference type="EMBL" id="GFO50371.1"/>
    </source>
</evidence>
<feature type="domain" description="LRRNT" evidence="5">
    <location>
        <begin position="136"/>
        <end position="169"/>
    </location>
</feature>
<evidence type="ECO:0000259" key="5">
    <source>
        <dbReference type="SMART" id="SM00013"/>
    </source>
</evidence>
<organism evidence="6 7">
    <name type="scientific">Plakobranchus ocellatus</name>
    <dbReference type="NCBI Taxonomy" id="259542"/>
    <lineage>
        <taxon>Eukaryota</taxon>
        <taxon>Metazoa</taxon>
        <taxon>Spiralia</taxon>
        <taxon>Lophotrochozoa</taxon>
        <taxon>Mollusca</taxon>
        <taxon>Gastropoda</taxon>
        <taxon>Heterobranchia</taxon>
        <taxon>Euthyneura</taxon>
        <taxon>Panpulmonata</taxon>
        <taxon>Sacoglossa</taxon>
        <taxon>Placobranchoidea</taxon>
        <taxon>Plakobranchidae</taxon>
        <taxon>Plakobranchus</taxon>
    </lineage>
</organism>
<keyword evidence="2" id="KW-0732">Signal</keyword>
<dbReference type="AlphaFoldDB" id="A0AAV4E2U7"/>
<keyword evidence="4" id="KW-1133">Transmembrane helix</keyword>
<feature type="compositionally biased region" description="Basic residues" evidence="3">
    <location>
        <begin position="1"/>
        <end position="10"/>
    </location>
</feature>
<feature type="region of interest" description="Disordered" evidence="3">
    <location>
        <begin position="42"/>
        <end position="66"/>
    </location>
</feature>
<evidence type="ECO:0000256" key="1">
    <source>
        <dbReference type="ARBA" id="ARBA00022614"/>
    </source>
</evidence>
<evidence type="ECO:0000313" key="7">
    <source>
        <dbReference type="Proteomes" id="UP000735302"/>
    </source>
</evidence>